<sequence length="132" mass="15417">MKKWFKDFLTCGMTGWCLEIVYTALGSLRRRELSLKGTTSLWMFPIYGSAVLLKPLFVLLRRLPVSVRGSIYALCIFTGEFLSGQFLTRKGICPWSYENCRWRIKNVIRLDYFPNWFLSGLLFEKLLSKKAV</sequence>
<evidence type="ECO:0000313" key="6">
    <source>
        <dbReference type="EMBL" id="MCU6745673.1"/>
    </source>
</evidence>
<dbReference type="Proteomes" id="UP001652432">
    <property type="component" value="Unassembled WGS sequence"/>
</dbReference>
<gene>
    <name evidence="6" type="ORF">OCV77_14450</name>
</gene>
<protein>
    <recommendedName>
        <fullName evidence="8">ABC-transporter type IV</fullName>
    </recommendedName>
</protein>
<evidence type="ECO:0000256" key="4">
    <source>
        <dbReference type="ARBA" id="ARBA00023136"/>
    </source>
</evidence>
<keyword evidence="3 5" id="KW-1133">Transmembrane helix</keyword>
<reference evidence="6 7" key="1">
    <citation type="journal article" date="2021" name="ISME Commun">
        <title>Automated analysis of genomic sequences facilitates high-throughput and comprehensive description of bacteria.</title>
        <authorList>
            <person name="Hitch T.C.A."/>
        </authorList>
    </citation>
    <scope>NUCLEOTIDE SEQUENCE [LARGE SCALE GENOMIC DNA]</scope>
    <source>
        <strain evidence="6 7">Sanger_18</strain>
    </source>
</reference>
<keyword evidence="4 5" id="KW-0472">Membrane</keyword>
<feature type="transmembrane region" description="Helical" evidence="5">
    <location>
        <begin position="42"/>
        <end position="60"/>
    </location>
</feature>
<accession>A0ABT2T5Z2</accession>
<dbReference type="PANTHER" id="PTHR31746">
    <property type="entry name" value="TRANSMEMBRANE PROTEIN 229 FAMILY MEMBER"/>
    <property type="match status" value="1"/>
</dbReference>
<keyword evidence="7" id="KW-1185">Reference proteome</keyword>
<dbReference type="Pfam" id="PF06541">
    <property type="entry name" value="ABC_trans_CmpB"/>
    <property type="match status" value="1"/>
</dbReference>
<dbReference type="EMBL" id="JAOQKJ010000015">
    <property type="protein sequence ID" value="MCU6745673.1"/>
    <property type="molecule type" value="Genomic_DNA"/>
</dbReference>
<organism evidence="6 7">
    <name type="scientific">Suilimivivens aceti</name>
    <dbReference type="NCBI Taxonomy" id="2981774"/>
    <lineage>
        <taxon>Bacteria</taxon>
        <taxon>Bacillati</taxon>
        <taxon>Bacillota</taxon>
        <taxon>Clostridia</taxon>
        <taxon>Lachnospirales</taxon>
        <taxon>Lachnospiraceae</taxon>
        <taxon>Suilimivivens</taxon>
    </lineage>
</organism>
<evidence type="ECO:0000313" key="7">
    <source>
        <dbReference type="Proteomes" id="UP001652432"/>
    </source>
</evidence>
<comment type="subcellular location">
    <subcellularLocation>
        <location evidence="1">Membrane</location>
        <topology evidence="1">Multi-pass membrane protein</topology>
    </subcellularLocation>
</comment>
<evidence type="ECO:0008006" key="8">
    <source>
        <dbReference type="Google" id="ProtNLM"/>
    </source>
</evidence>
<proteinExistence type="predicted"/>
<evidence type="ECO:0000256" key="5">
    <source>
        <dbReference type="SAM" id="Phobius"/>
    </source>
</evidence>
<dbReference type="PANTHER" id="PTHR31746:SF2">
    <property type="entry name" value="TRANSMEMBRANE PROTEIN 229A"/>
    <property type="match status" value="1"/>
</dbReference>
<evidence type="ECO:0000256" key="2">
    <source>
        <dbReference type="ARBA" id="ARBA00022692"/>
    </source>
</evidence>
<keyword evidence="2 5" id="KW-0812">Transmembrane</keyword>
<evidence type="ECO:0000256" key="1">
    <source>
        <dbReference type="ARBA" id="ARBA00004141"/>
    </source>
</evidence>
<name>A0ABT2T5Z2_9FIRM</name>
<evidence type="ECO:0000256" key="3">
    <source>
        <dbReference type="ARBA" id="ARBA00022989"/>
    </source>
</evidence>
<comment type="caution">
    <text evidence="6">The sequence shown here is derived from an EMBL/GenBank/DDBJ whole genome shotgun (WGS) entry which is preliminary data.</text>
</comment>
<dbReference type="InterPro" id="IPR010540">
    <property type="entry name" value="CmpB_TMEM229"/>
</dbReference>